<organism evidence="1">
    <name type="scientific">Tupanvirus deep ocean</name>
    <dbReference type="NCBI Taxonomy" id="2126984"/>
    <lineage>
        <taxon>Viruses</taxon>
        <taxon>Varidnaviria</taxon>
        <taxon>Bamfordvirae</taxon>
        <taxon>Nucleocytoviricota</taxon>
        <taxon>Megaviricetes</taxon>
        <taxon>Imitervirales</taxon>
        <taxon>Mimiviridae</taxon>
        <taxon>Megamimivirinae</taxon>
        <taxon>Tupanvirus</taxon>
        <taxon>Tupanvirus altamarinense</taxon>
    </lineage>
</organism>
<protein>
    <submittedName>
        <fullName evidence="1">Putative ORFan</fullName>
    </submittedName>
</protein>
<dbReference type="KEGG" id="vg:80517304"/>
<dbReference type="GeneID" id="80517304"/>
<reference evidence="1" key="2">
    <citation type="journal article" date="2018" name="Nat. Commun.">
        <title>Tailed giant Tupanvirus possesses the most complete translational apparatus of the known virosphere.</title>
        <authorList>
            <person name="Abrahao J."/>
            <person name="Silva L."/>
            <person name="Silva L.S."/>
            <person name="Khalil J.Y.B."/>
            <person name="Rodrigues R."/>
            <person name="Arantes T."/>
            <person name="Assis F."/>
            <person name="Boratto P."/>
            <person name="Andrade M."/>
            <person name="Kroon E.G."/>
            <person name="Ribeiro B."/>
            <person name="Bergier I."/>
            <person name="Seligmann H."/>
            <person name="Ghigo E."/>
            <person name="Colson P."/>
            <person name="Levasseur A."/>
            <person name="Kroemer G."/>
            <person name="Raoult D."/>
            <person name="La Scola B."/>
        </authorList>
    </citation>
    <scope>NUCLEOTIDE SEQUENCE [LARGE SCALE GENOMIC DNA]</scope>
    <source>
        <strain evidence="1">Deep ocean</strain>
    </source>
</reference>
<proteinExistence type="predicted"/>
<evidence type="ECO:0000313" key="1">
    <source>
        <dbReference type="EMBL" id="QKU34000.1"/>
    </source>
</evidence>
<accession>A0A6N1NH03</accession>
<sequence length="239" mass="27722">MEIIVLGVAVSSFIGLFNEINKREKFNNFMKNKSDGKFKLIDGVVQSNNELVCVNSEPNEHVIGKKTTSSSKNYHTYYTNKTIYTDGKTTLQIPFAETYEVWNKDNVSKLFVDNIFMSHNKLTSTQLFFPPNAKVMWDRKYTTVINNTEIKENLLFNNQYKYLFGTLGTATDTTDYADKDYFYNSTDNFIVKYIGDESFVTKKIRTDHYGVSNWKTGLYGLILTSSLLYMTSQTEQRRR</sequence>
<name>A0A6N1NH03_9VIRU</name>
<dbReference type="RefSeq" id="YP_010780613.1">
    <property type="nucleotide sequence ID" value="NC_075038.1"/>
</dbReference>
<reference evidence="1" key="1">
    <citation type="submission" date="2017-06" db="EMBL/GenBank/DDBJ databases">
        <authorList>
            <person name="Assis F.L."/>
            <person name="Abrahao J.S."/>
            <person name="Silva L."/>
            <person name="Khalil J.B."/>
            <person name="Rodrigues R."/>
            <person name="Silva L.S."/>
            <person name="Boratto P."/>
            <person name="Andrade M."/>
            <person name="Kroon E.G."/>
            <person name="Ribeiro B."/>
            <person name="Bergier I."/>
            <person name="Seligmann H."/>
            <person name="Ghigo E."/>
            <person name="Colson P."/>
            <person name="Levasseur A."/>
            <person name="Raoult D."/>
            <person name="Scola B.L."/>
        </authorList>
    </citation>
    <scope>NUCLEOTIDE SEQUENCE</scope>
    <source>
        <strain evidence="1">Deep ocean</strain>
    </source>
</reference>
<dbReference type="EMBL" id="MF405918">
    <property type="protein sequence ID" value="QKU34000.1"/>
    <property type="molecule type" value="Genomic_DNA"/>
</dbReference>